<dbReference type="EMBL" id="UZAM01008536">
    <property type="protein sequence ID" value="VDP05370.1"/>
    <property type="molecule type" value="Genomic_DNA"/>
</dbReference>
<evidence type="ECO:0000313" key="2">
    <source>
        <dbReference type="EMBL" id="VDP05370.1"/>
    </source>
</evidence>
<evidence type="ECO:0000313" key="3">
    <source>
        <dbReference type="Proteomes" id="UP000270296"/>
    </source>
</evidence>
<reference evidence="4" key="1">
    <citation type="submission" date="2016-06" db="UniProtKB">
        <authorList>
            <consortium name="WormBaseParasite"/>
        </authorList>
    </citation>
    <scope>IDENTIFICATION</scope>
</reference>
<dbReference type="AlphaFoldDB" id="A0A183IMC8"/>
<feature type="domain" description="POLQ-like helical" evidence="1">
    <location>
        <begin position="35"/>
        <end position="178"/>
    </location>
</feature>
<evidence type="ECO:0000313" key="4">
    <source>
        <dbReference type="WBParaSite" id="SBAD_0000497001-mRNA-1"/>
    </source>
</evidence>
<dbReference type="OrthoDB" id="2320933at2759"/>
<reference evidence="2 3" key="2">
    <citation type="submission" date="2018-11" db="EMBL/GenBank/DDBJ databases">
        <authorList>
            <consortium name="Pathogen Informatics"/>
        </authorList>
    </citation>
    <scope>NUCLEOTIDE SEQUENCE [LARGE SCALE GENOMIC DNA]</scope>
</reference>
<proteinExistence type="predicted"/>
<dbReference type="Pfam" id="PF21099">
    <property type="entry name" value="POLQ_helical"/>
    <property type="match status" value="1"/>
</dbReference>
<dbReference type="GO" id="GO:0003887">
    <property type="term" value="F:DNA-directed DNA polymerase activity"/>
    <property type="evidence" value="ECO:0007669"/>
    <property type="project" value="InterPro"/>
</dbReference>
<dbReference type="SUPFAM" id="SSF158702">
    <property type="entry name" value="Sec63 N-terminal domain-like"/>
    <property type="match status" value="1"/>
</dbReference>
<evidence type="ECO:0000259" key="1">
    <source>
        <dbReference type="Pfam" id="PF21099"/>
    </source>
</evidence>
<organism evidence="4">
    <name type="scientific">Soboliphyme baturini</name>
    <dbReference type="NCBI Taxonomy" id="241478"/>
    <lineage>
        <taxon>Eukaryota</taxon>
        <taxon>Metazoa</taxon>
        <taxon>Ecdysozoa</taxon>
        <taxon>Nematoda</taxon>
        <taxon>Enoplea</taxon>
        <taxon>Dorylaimia</taxon>
        <taxon>Dioctophymatida</taxon>
        <taxon>Dioctophymatoidea</taxon>
        <taxon>Soboliphymatidae</taxon>
        <taxon>Soboliphyme</taxon>
    </lineage>
</organism>
<dbReference type="PANTHER" id="PTHR10133">
    <property type="entry name" value="DNA POLYMERASE I"/>
    <property type="match status" value="1"/>
</dbReference>
<dbReference type="InterPro" id="IPR002298">
    <property type="entry name" value="DNA_polymerase_A"/>
</dbReference>
<dbReference type="Proteomes" id="UP000270296">
    <property type="component" value="Unassembled WGS sequence"/>
</dbReference>
<dbReference type="GO" id="GO:0006261">
    <property type="term" value="P:DNA-templated DNA replication"/>
    <property type="evidence" value="ECO:0007669"/>
    <property type="project" value="InterPro"/>
</dbReference>
<dbReference type="WBParaSite" id="SBAD_0000497001-mRNA-1">
    <property type="protein sequence ID" value="SBAD_0000497001-mRNA-1"/>
    <property type="gene ID" value="SBAD_0000497001"/>
</dbReference>
<sequence length="234" mass="26303">MEFCLFTNQLLYCFSEDNLSCTQMGCAAVSSSLSPQEALNVYADLKTAMNGLVLASDLHMVYLVTPVYLADMWTHNFSWSNYFTIWCKLCDTQRRIGELVGVDEAVLVHMRFYNALALFDLLEETPIEVVAEKYGCNRGHLQSLQQQAATFAGMITTFCDRLGWHSLTAVLQGFGERLAFGVKRELTELVKIDGLDRLRARSFHRAGFNTLAKLAQASLKDIAAVLRKAVPFHE</sequence>
<dbReference type="PANTHER" id="PTHR10133:SF62">
    <property type="entry name" value="DNA POLYMERASE THETA"/>
    <property type="match status" value="1"/>
</dbReference>
<accession>A0A183IMC8</accession>
<dbReference type="GO" id="GO:0097681">
    <property type="term" value="P:double-strand break repair via alternative nonhomologous end joining"/>
    <property type="evidence" value="ECO:0007669"/>
    <property type="project" value="TreeGrafter"/>
</dbReference>
<gene>
    <name evidence="2" type="ORF">SBAD_LOCUS4774</name>
</gene>
<dbReference type="Gene3D" id="1.10.3380.20">
    <property type="match status" value="1"/>
</dbReference>
<protein>
    <submittedName>
        <fullName evidence="4">DNA-directed DNA polymerase</fullName>
    </submittedName>
</protein>
<name>A0A183IMC8_9BILA</name>
<dbReference type="InterPro" id="IPR048960">
    <property type="entry name" value="POLQ-like_helical"/>
</dbReference>
<keyword evidence="3" id="KW-1185">Reference proteome</keyword>